<feature type="domain" description="Sirohaem synthase dimerisation" evidence="19">
    <location>
        <begin position="150"/>
        <end position="205"/>
    </location>
</feature>
<comment type="pathway">
    <text evidence="15">Porphyrin-containing compound metabolism; siroheme biosynthesis; siroheme from sirohydrochlorin: step 1/1.</text>
</comment>
<dbReference type="InterPro" id="IPR000878">
    <property type="entry name" value="4pyrrol_Mease"/>
</dbReference>
<evidence type="ECO:0000256" key="10">
    <source>
        <dbReference type="ARBA" id="ARBA00023244"/>
    </source>
</evidence>
<comment type="pathway">
    <text evidence="12 15">Porphyrin-containing compound metabolism; siroheme biosynthesis; precorrin-2 from uroporphyrinogen III: step 1/1.</text>
</comment>
<evidence type="ECO:0000256" key="7">
    <source>
        <dbReference type="ARBA" id="ARBA00023002"/>
    </source>
</evidence>
<evidence type="ECO:0000313" key="21">
    <source>
        <dbReference type="EMBL" id="MBC8519212.1"/>
    </source>
</evidence>
<keyword evidence="5 15" id="KW-0808">Transferase</keyword>
<dbReference type="GO" id="GO:0032259">
    <property type="term" value="P:methylation"/>
    <property type="evidence" value="ECO:0007669"/>
    <property type="project" value="UniProtKB-KW"/>
</dbReference>
<dbReference type="InterPro" id="IPR036291">
    <property type="entry name" value="NAD(P)-bd_dom_sf"/>
</dbReference>
<comment type="caution">
    <text evidence="15">Lacks conserved residue(s) required for the propagation of feature annotation.</text>
</comment>
<feature type="binding site" evidence="15">
    <location>
        <begin position="335"/>
        <end position="336"/>
    </location>
    <ligand>
        <name>S-adenosyl-L-methionine</name>
        <dbReference type="ChEBI" id="CHEBI:59789"/>
    </ligand>
</feature>
<comment type="caution">
    <text evidence="21">The sequence shown here is derived from an EMBL/GenBank/DDBJ whole genome shotgun (WGS) entry which is preliminary data.</text>
</comment>
<dbReference type="InterPro" id="IPR014777">
    <property type="entry name" value="4pyrrole_Mease_sub1"/>
</dbReference>
<protein>
    <recommendedName>
        <fullName evidence="15">Siroheme synthase</fullName>
    </recommendedName>
    <domain>
        <recommendedName>
            <fullName evidence="15">Uroporphyrinogen-III C-methyltransferase</fullName>
            <shortName evidence="15">Urogen III methylase</shortName>
            <ecNumber evidence="15">2.1.1.107</ecNumber>
        </recommendedName>
        <alternativeName>
            <fullName evidence="15">SUMT</fullName>
        </alternativeName>
        <alternativeName>
            <fullName evidence="15">Uroporphyrinogen III methylase</fullName>
            <shortName evidence="15">UROM</shortName>
        </alternativeName>
    </domain>
    <domain>
        <recommendedName>
            <fullName evidence="15">Precorrin-2 dehydrogenase</fullName>
            <ecNumber evidence="15">1.3.1.76</ecNumber>
        </recommendedName>
    </domain>
    <domain>
        <recommendedName>
            <fullName evidence="15">Sirohydrochlorin ferrochelatase</fullName>
            <ecNumber evidence="15">4.99.1.4</ecNumber>
        </recommendedName>
    </domain>
</protein>
<evidence type="ECO:0000256" key="9">
    <source>
        <dbReference type="ARBA" id="ARBA00023239"/>
    </source>
</evidence>
<keyword evidence="11 15" id="KW-0511">Multifunctional enzyme</keyword>
<evidence type="ECO:0000256" key="3">
    <source>
        <dbReference type="ARBA" id="ARBA00022573"/>
    </source>
</evidence>
<organism evidence="21 22">
    <name type="scientific">Candidatus Thiopontia autotrophica</name>
    <dbReference type="NCBI Taxonomy" id="2841688"/>
    <lineage>
        <taxon>Bacteria</taxon>
        <taxon>Pseudomonadati</taxon>
        <taxon>Pseudomonadota</taxon>
        <taxon>Gammaproteobacteria</taxon>
        <taxon>Candidatus Thiopontia</taxon>
    </lineage>
</organism>
<dbReference type="SUPFAM" id="SSF53790">
    <property type="entry name" value="Tetrapyrrole methylase"/>
    <property type="match status" value="1"/>
</dbReference>
<dbReference type="GO" id="GO:0009236">
    <property type="term" value="P:cobalamin biosynthetic process"/>
    <property type="evidence" value="ECO:0007669"/>
    <property type="project" value="UniProtKB-UniRule"/>
</dbReference>
<evidence type="ECO:0000256" key="13">
    <source>
        <dbReference type="ARBA" id="ARBA00047561"/>
    </source>
</evidence>
<dbReference type="InterPro" id="IPR035996">
    <property type="entry name" value="4pyrrol_Methylase_sf"/>
</dbReference>
<feature type="binding site" evidence="15">
    <location>
        <position position="229"/>
    </location>
    <ligand>
        <name>S-adenosyl-L-methionine</name>
        <dbReference type="ChEBI" id="CHEBI:59789"/>
    </ligand>
</feature>
<dbReference type="UniPathway" id="UPA00262">
    <property type="reaction ID" value="UER00211"/>
</dbReference>
<dbReference type="InterPro" id="IPR019478">
    <property type="entry name" value="Sirohaem_synthase_dimer_dom"/>
</dbReference>
<evidence type="ECO:0000256" key="1">
    <source>
        <dbReference type="ARBA" id="ARBA00005010"/>
    </source>
</evidence>
<feature type="binding site" evidence="15">
    <location>
        <position position="416"/>
    </location>
    <ligand>
        <name>S-adenosyl-L-methionine</name>
        <dbReference type="ChEBI" id="CHEBI:59789"/>
    </ligand>
</feature>
<dbReference type="Gene3D" id="3.40.50.720">
    <property type="entry name" value="NAD(P)-binding Rossmann-like Domain"/>
    <property type="match status" value="1"/>
</dbReference>
<comment type="pathway">
    <text evidence="14 15">Cofactor biosynthesis; adenosylcobalamin biosynthesis; precorrin-2 from uroporphyrinogen III: step 1/1.</text>
</comment>
<evidence type="ECO:0000256" key="11">
    <source>
        <dbReference type="ARBA" id="ARBA00023268"/>
    </source>
</evidence>
<dbReference type="GO" id="GO:0004851">
    <property type="term" value="F:uroporphyrin-III C-methyltransferase activity"/>
    <property type="evidence" value="ECO:0007669"/>
    <property type="project" value="UniProtKB-UniRule"/>
</dbReference>
<evidence type="ECO:0000256" key="6">
    <source>
        <dbReference type="ARBA" id="ARBA00022691"/>
    </source>
</evidence>
<feature type="domain" description="Siroheme synthase central" evidence="20">
    <location>
        <begin position="125"/>
        <end position="146"/>
    </location>
</feature>
<dbReference type="Gene3D" id="3.40.1010.10">
    <property type="entry name" value="Cobalt-precorrin-4 Transmethylase, Domain 1"/>
    <property type="match status" value="1"/>
</dbReference>
<comment type="function">
    <text evidence="15">Multifunctional enzyme that catalyzes the SAM-dependent methylations of uroporphyrinogen III at position C-2 and C-7 to form precorrin-2 via precorrin-1. Then it catalyzes the NAD-dependent ring dehydrogenation of precorrin-2 to yield sirohydrochlorin. Finally, it catalyzes the ferrochelation of sirohydrochlorin to yield siroheme.</text>
</comment>
<comment type="catalytic activity">
    <reaction evidence="13 15">
        <text>precorrin-2 + NAD(+) = sirohydrochlorin + NADH + 2 H(+)</text>
        <dbReference type="Rhea" id="RHEA:15613"/>
        <dbReference type="ChEBI" id="CHEBI:15378"/>
        <dbReference type="ChEBI" id="CHEBI:57540"/>
        <dbReference type="ChEBI" id="CHEBI:57945"/>
        <dbReference type="ChEBI" id="CHEBI:58351"/>
        <dbReference type="ChEBI" id="CHEBI:58827"/>
        <dbReference type="EC" id="1.3.1.76"/>
    </reaction>
</comment>
<dbReference type="PANTHER" id="PTHR45790">
    <property type="entry name" value="SIROHEME SYNTHASE-RELATED"/>
    <property type="match status" value="1"/>
</dbReference>
<comment type="catalytic activity">
    <reaction evidence="15">
        <text>siroheme + 2 H(+) = sirohydrochlorin + Fe(2+)</text>
        <dbReference type="Rhea" id="RHEA:24360"/>
        <dbReference type="ChEBI" id="CHEBI:15378"/>
        <dbReference type="ChEBI" id="CHEBI:29033"/>
        <dbReference type="ChEBI" id="CHEBI:58351"/>
        <dbReference type="ChEBI" id="CHEBI:60052"/>
        <dbReference type="EC" id="4.99.1.4"/>
    </reaction>
</comment>
<dbReference type="SUPFAM" id="SSF51735">
    <property type="entry name" value="NAD(P)-binding Rossmann-fold domains"/>
    <property type="match status" value="1"/>
</dbReference>
<reference evidence="21 22" key="1">
    <citation type="submission" date="2020-08" db="EMBL/GenBank/DDBJ databases">
        <title>Bridging the membrane lipid divide: bacteria of the FCB group superphylum have the potential to synthesize archaeal ether lipids.</title>
        <authorList>
            <person name="Villanueva L."/>
            <person name="Von Meijenfeldt F.A.B."/>
            <person name="Westbye A.B."/>
            <person name="Yadav S."/>
            <person name="Hopmans E.C."/>
            <person name="Dutilh B.E."/>
            <person name="Sinninghe Damste J.S."/>
        </authorList>
    </citation>
    <scope>NUCLEOTIDE SEQUENCE [LARGE SCALE GENOMIC DNA]</scope>
    <source>
        <strain evidence="21">NIOZ-UU100</strain>
    </source>
</reference>
<evidence type="ECO:0000259" key="19">
    <source>
        <dbReference type="Pfam" id="PF10414"/>
    </source>
</evidence>
<comment type="similarity">
    <text evidence="15">In the N-terminal section; belongs to the precorrin-2 dehydrogenase / sirohydrochlorin ferrochelatase family.</text>
</comment>
<dbReference type="FunFam" id="3.30.160.110:FF:000001">
    <property type="entry name" value="Siroheme synthase"/>
    <property type="match status" value="1"/>
</dbReference>
<dbReference type="Pfam" id="PF00590">
    <property type="entry name" value="TP_methylase"/>
    <property type="match status" value="1"/>
</dbReference>
<dbReference type="Pfam" id="PF13241">
    <property type="entry name" value="NAD_binding_7"/>
    <property type="match status" value="1"/>
</dbReference>
<evidence type="ECO:0000256" key="12">
    <source>
        <dbReference type="ARBA" id="ARBA00025705"/>
    </source>
</evidence>
<dbReference type="NCBIfam" id="TIGR01469">
    <property type="entry name" value="cobA_cysG_Cterm"/>
    <property type="match status" value="1"/>
</dbReference>
<dbReference type="Gene3D" id="3.30.950.10">
    <property type="entry name" value="Methyltransferase, Cobalt-precorrin-4 Transmethylase, Domain 2"/>
    <property type="match status" value="1"/>
</dbReference>
<evidence type="ECO:0000256" key="17">
    <source>
        <dbReference type="RuleBase" id="RU003960"/>
    </source>
</evidence>
<dbReference type="Gene3D" id="1.10.8.210">
    <property type="entry name" value="Sirohaem synthase, dimerisation domain"/>
    <property type="match status" value="1"/>
</dbReference>
<comment type="pathway">
    <text evidence="1 15">Porphyrin-containing compound metabolism; siroheme biosynthesis; sirohydrochlorin from precorrin-2: step 1/1.</text>
</comment>
<feature type="binding site" evidence="15">
    <location>
        <begin position="43"/>
        <end position="44"/>
    </location>
    <ligand>
        <name>NAD(+)</name>
        <dbReference type="ChEBI" id="CHEBI:57540"/>
    </ligand>
</feature>
<dbReference type="EC" id="2.1.1.107" evidence="15"/>
<keyword evidence="6 15" id="KW-0949">S-adenosyl-L-methionine</keyword>
<name>A0A8J6TX62_9GAMM</name>
<feature type="region of interest" description="Uroporphyrinogen-III C-methyltransferase" evidence="15">
    <location>
        <begin position="220"/>
        <end position="474"/>
    </location>
</feature>
<dbReference type="InterPro" id="IPR006366">
    <property type="entry name" value="CobA/CysG_C"/>
</dbReference>
<dbReference type="NCBIfam" id="TIGR01470">
    <property type="entry name" value="cysG_Nterm"/>
    <property type="match status" value="1"/>
</dbReference>
<dbReference type="FunFam" id="3.40.1010.10:FF:000001">
    <property type="entry name" value="Siroheme synthase"/>
    <property type="match status" value="1"/>
</dbReference>
<dbReference type="GO" id="GO:0051287">
    <property type="term" value="F:NAD binding"/>
    <property type="evidence" value="ECO:0007669"/>
    <property type="project" value="InterPro"/>
</dbReference>
<gene>
    <name evidence="21" type="primary">cobA</name>
    <name evidence="15" type="synonym">cysG</name>
    <name evidence="21" type="ORF">H8D24_02215</name>
</gene>
<evidence type="ECO:0000256" key="4">
    <source>
        <dbReference type="ARBA" id="ARBA00022603"/>
    </source>
</evidence>
<evidence type="ECO:0000259" key="18">
    <source>
        <dbReference type="Pfam" id="PF00590"/>
    </source>
</evidence>
<comment type="similarity">
    <text evidence="15">In the C-terminal section; belongs to the precorrin methyltransferase family.</text>
</comment>
<dbReference type="GO" id="GO:0019354">
    <property type="term" value="P:siroheme biosynthetic process"/>
    <property type="evidence" value="ECO:0007669"/>
    <property type="project" value="UniProtKB-UniRule"/>
</dbReference>
<dbReference type="GO" id="GO:0043115">
    <property type="term" value="F:precorrin-2 dehydrogenase activity"/>
    <property type="evidence" value="ECO:0007669"/>
    <property type="project" value="UniProtKB-UniRule"/>
</dbReference>
<feature type="region of interest" description="Precorrin-2 dehydrogenase / sirohydrochlorin ferrochelatase" evidence="15">
    <location>
        <begin position="1"/>
        <end position="202"/>
    </location>
</feature>
<evidence type="ECO:0000256" key="16">
    <source>
        <dbReference type="PIRSR" id="PIRSR036426-1"/>
    </source>
</evidence>
<dbReference type="Pfam" id="PF14824">
    <property type="entry name" value="Sirohm_synth_M"/>
    <property type="match status" value="1"/>
</dbReference>
<dbReference type="CDD" id="cd11642">
    <property type="entry name" value="SUMT"/>
    <property type="match status" value="1"/>
</dbReference>
<dbReference type="UniPathway" id="UPA00148">
    <property type="reaction ID" value="UER00211"/>
</dbReference>
<dbReference type="AlphaFoldDB" id="A0A8J6TX62"/>
<feature type="binding site" evidence="15">
    <location>
        <position position="387"/>
    </location>
    <ligand>
        <name>S-adenosyl-L-methionine</name>
        <dbReference type="ChEBI" id="CHEBI:59789"/>
    </ligand>
</feature>
<evidence type="ECO:0000256" key="14">
    <source>
        <dbReference type="ARBA" id="ARBA00060548"/>
    </source>
</evidence>
<proteinExistence type="inferred from homology"/>
<dbReference type="GO" id="GO:0051266">
    <property type="term" value="F:sirohydrochlorin ferrochelatase activity"/>
    <property type="evidence" value="ECO:0007669"/>
    <property type="project" value="UniProtKB-EC"/>
</dbReference>
<evidence type="ECO:0000256" key="8">
    <source>
        <dbReference type="ARBA" id="ARBA00023027"/>
    </source>
</evidence>
<evidence type="ECO:0000256" key="2">
    <source>
        <dbReference type="ARBA" id="ARBA00005879"/>
    </source>
</evidence>
<dbReference type="NCBIfam" id="NF004790">
    <property type="entry name" value="PRK06136.1"/>
    <property type="match status" value="1"/>
</dbReference>
<feature type="binding site" evidence="15">
    <location>
        <begin position="305"/>
        <end position="307"/>
    </location>
    <ligand>
        <name>S-adenosyl-L-methionine</name>
        <dbReference type="ChEBI" id="CHEBI:59789"/>
    </ligand>
</feature>
<evidence type="ECO:0000256" key="15">
    <source>
        <dbReference type="HAMAP-Rule" id="MF_01646"/>
    </source>
</evidence>
<keyword evidence="9 15" id="KW-0456">Lyase</keyword>
<keyword evidence="10 15" id="KW-0627">Porphyrin biosynthesis</keyword>
<accession>A0A8J6TX62</accession>
<dbReference type="InterPro" id="IPR037115">
    <property type="entry name" value="Sirohaem_synt_dimer_dom_sf"/>
</dbReference>
<evidence type="ECO:0000313" key="22">
    <source>
        <dbReference type="Proteomes" id="UP000654401"/>
    </source>
</evidence>
<feature type="binding site" evidence="15">
    <location>
        <position position="310"/>
    </location>
    <ligand>
        <name>S-adenosyl-L-methionine</name>
        <dbReference type="ChEBI" id="CHEBI:59789"/>
    </ligand>
</feature>
<dbReference type="InterPro" id="IPR012409">
    <property type="entry name" value="Sirohaem_synth"/>
</dbReference>
<keyword evidence="8 15" id="KW-0520">NAD</keyword>
<feature type="active site" description="Proton donor" evidence="15 16">
    <location>
        <position position="274"/>
    </location>
</feature>
<dbReference type="PANTHER" id="PTHR45790:SF1">
    <property type="entry name" value="SIROHEME SYNTHASE"/>
    <property type="match status" value="1"/>
</dbReference>
<dbReference type="Pfam" id="PF10414">
    <property type="entry name" value="CysG_dimeriser"/>
    <property type="match status" value="1"/>
</dbReference>
<keyword evidence="4 15" id="KW-0489">Methyltransferase</keyword>
<dbReference type="FunFam" id="3.30.950.10:FF:000001">
    <property type="entry name" value="Siroheme synthase"/>
    <property type="match status" value="1"/>
</dbReference>
<dbReference type="NCBIfam" id="NF007922">
    <property type="entry name" value="PRK10637.1"/>
    <property type="match status" value="1"/>
</dbReference>
<dbReference type="PIRSF" id="PIRSF036426">
    <property type="entry name" value="Sirohaem_synth"/>
    <property type="match status" value="1"/>
</dbReference>
<dbReference type="SUPFAM" id="SSF75615">
    <property type="entry name" value="Siroheme synthase middle domains-like"/>
    <property type="match status" value="1"/>
</dbReference>
<comment type="catalytic activity">
    <reaction evidence="15">
        <text>uroporphyrinogen III + 2 S-adenosyl-L-methionine = precorrin-2 + 2 S-adenosyl-L-homocysteine + H(+)</text>
        <dbReference type="Rhea" id="RHEA:32459"/>
        <dbReference type="ChEBI" id="CHEBI:15378"/>
        <dbReference type="ChEBI" id="CHEBI:57308"/>
        <dbReference type="ChEBI" id="CHEBI:57856"/>
        <dbReference type="ChEBI" id="CHEBI:58827"/>
        <dbReference type="ChEBI" id="CHEBI:59789"/>
        <dbReference type="EC" id="2.1.1.107"/>
    </reaction>
</comment>
<dbReference type="EC" id="4.99.1.4" evidence="15"/>
<feature type="domain" description="Tetrapyrrole methylase" evidence="18">
    <location>
        <begin position="222"/>
        <end position="431"/>
    </location>
</feature>
<dbReference type="EMBL" id="JACNFK010000018">
    <property type="protein sequence ID" value="MBC8519212.1"/>
    <property type="molecule type" value="Genomic_DNA"/>
</dbReference>
<dbReference type="InterPro" id="IPR050161">
    <property type="entry name" value="Siro_Cobalamin_biosynth"/>
</dbReference>
<comment type="pathway">
    <text evidence="15">Cofactor biosynthesis; adenosylcobalamin biosynthesis; sirohydrochlorin from precorrin-2: step 1/1.</text>
</comment>
<evidence type="ECO:0000259" key="20">
    <source>
        <dbReference type="Pfam" id="PF14824"/>
    </source>
</evidence>
<dbReference type="InterPro" id="IPR014776">
    <property type="entry name" value="4pyrrole_Mease_sub2"/>
</dbReference>
<dbReference type="HAMAP" id="MF_01646">
    <property type="entry name" value="Siroheme_synth"/>
    <property type="match status" value="1"/>
</dbReference>
<dbReference type="InterPro" id="IPR028281">
    <property type="entry name" value="Sirohaem_synthase_central"/>
</dbReference>
<dbReference type="EC" id="1.3.1.76" evidence="15"/>
<keyword evidence="7 15" id="KW-0560">Oxidoreductase</keyword>
<comment type="similarity">
    <text evidence="2 17">Belongs to the precorrin methyltransferase family.</text>
</comment>
<dbReference type="InterPro" id="IPR003043">
    <property type="entry name" value="Uropor_MeTrfase_CS"/>
</dbReference>
<dbReference type="Proteomes" id="UP000654401">
    <property type="component" value="Unassembled WGS sequence"/>
</dbReference>
<dbReference type="InterPro" id="IPR006367">
    <property type="entry name" value="Sirohaem_synthase_N"/>
</dbReference>
<feature type="binding site" evidence="15">
    <location>
        <begin position="22"/>
        <end position="23"/>
    </location>
    <ligand>
        <name>NAD(+)</name>
        <dbReference type="ChEBI" id="CHEBI:57540"/>
    </ligand>
</feature>
<feature type="active site" description="Proton acceptor" evidence="15 16">
    <location>
        <position position="252"/>
    </location>
</feature>
<keyword evidence="3 15" id="KW-0169">Cobalamin biosynthesis</keyword>
<evidence type="ECO:0000256" key="5">
    <source>
        <dbReference type="ARBA" id="ARBA00022679"/>
    </source>
</evidence>
<dbReference type="Gene3D" id="3.30.160.110">
    <property type="entry name" value="Siroheme synthase, domain 2"/>
    <property type="match status" value="1"/>
</dbReference>
<sequence>MDYLPIFVDVKDRPCLVVGGGEVAARKVQLLLRAGAAVEVVSPELGSTMSIFHEKGEIRWIEESFQPSHVGNHILLYAATDQNEINQQVSDLATERNIPVNVVDTPDLCTFITPSIIDRSPVVAAISTGGASPVLARLIRSRLESMIPSAYGKLATLAASFRGKVQEKIQPKQRRLFWERAFQGPIAEMIFSGRKQEAEHALDEMVDICSRKEGDELNQGEVYLVGGGPGDPDLLTFRALRLMQQADVVVYDRLISPAVLDLTRRDAERIYVGKESSNHSVPQDEINELLAHLATDGKRVLRLKGGDPFIFGRGGEEIELLAEKGIPFQVVPGITAASGISSYAGIPLTHRDHAQSVTFATGHLKDGTSDLNWSALAQPGQTIVFYMGLKGIETIAAKLIEHGMDPDTPAALVQKGTTPDQKEYIGTLVTLPQIVAESKIKPPTLIIIGSVVTLHDSLDWFQPDEQRGNEPRVF</sequence>
<dbReference type="PROSITE" id="PS00840">
    <property type="entry name" value="SUMT_2"/>
    <property type="match status" value="1"/>
</dbReference>